<keyword evidence="2" id="KW-0285">Flavoprotein</keyword>
<dbReference type="GO" id="GO:0004502">
    <property type="term" value="F:kynurenine 3-monooxygenase activity"/>
    <property type="evidence" value="ECO:0007669"/>
    <property type="project" value="TreeGrafter"/>
</dbReference>
<dbReference type="AlphaFoldDB" id="A0AAV8ZX09"/>
<dbReference type="GO" id="GO:0070189">
    <property type="term" value="P:kynurenine metabolic process"/>
    <property type="evidence" value="ECO:0007669"/>
    <property type="project" value="TreeGrafter"/>
</dbReference>
<keyword evidence="4" id="KW-0560">Oxidoreductase</keyword>
<keyword evidence="6" id="KW-1185">Reference proteome</keyword>
<dbReference type="Gene3D" id="3.50.50.60">
    <property type="entry name" value="FAD/NAD(P)-binding domain"/>
    <property type="match status" value="1"/>
</dbReference>
<dbReference type="PANTHER" id="PTHR46028:SF2">
    <property type="entry name" value="KYNURENINE 3-MONOOXYGENASE"/>
    <property type="match status" value="1"/>
</dbReference>
<dbReference type="Proteomes" id="UP001162156">
    <property type="component" value="Unassembled WGS sequence"/>
</dbReference>
<protein>
    <submittedName>
        <fullName evidence="5">Uncharacterized protein</fullName>
    </submittedName>
</protein>
<evidence type="ECO:0000313" key="6">
    <source>
        <dbReference type="Proteomes" id="UP001162156"/>
    </source>
</evidence>
<dbReference type="GO" id="GO:0005741">
    <property type="term" value="C:mitochondrial outer membrane"/>
    <property type="evidence" value="ECO:0007669"/>
    <property type="project" value="TreeGrafter"/>
</dbReference>
<evidence type="ECO:0000256" key="3">
    <source>
        <dbReference type="ARBA" id="ARBA00022827"/>
    </source>
</evidence>
<evidence type="ECO:0000256" key="1">
    <source>
        <dbReference type="ARBA" id="ARBA00001974"/>
    </source>
</evidence>
<evidence type="ECO:0000256" key="4">
    <source>
        <dbReference type="ARBA" id="ARBA00023002"/>
    </source>
</evidence>
<evidence type="ECO:0000313" key="5">
    <source>
        <dbReference type="EMBL" id="KAJ8971210.1"/>
    </source>
</evidence>
<name>A0AAV8ZX09_9CUCU</name>
<organism evidence="5 6">
    <name type="scientific">Rhamnusium bicolor</name>
    <dbReference type="NCBI Taxonomy" id="1586634"/>
    <lineage>
        <taxon>Eukaryota</taxon>
        <taxon>Metazoa</taxon>
        <taxon>Ecdysozoa</taxon>
        <taxon>Arthropoda</taxon>
        <taxon>Hexapoda</taxon>
        <taxon>Insecta</taxon>
        <taxon>Pterygota</taxon>
        <taxon>Neoptera</taxon>
        <taxon>Endopterygota</taxon>
        <taxon>Coleoptera</taxon>
        <taxon>Polyphaga</taxon>
        <taxon>Cucujiformia</taxon>
        <taxon>Chrysomeloidea</taxon>
        <taxon>Cerambycidae</taxon>
        <taxon>Lepturinae</taxon>
        <taxon>Rhagiini</taxon>
        <taxon>Rhamnusium</taxon>
    </lineage>
</organism>
<evidence type="ECO:0000256" key="2">
    <source>
        <dbReference type="ARBA" id="ARBA00022630"/>
    </source>
</evidence>
<gene>
    <name evidence="5" type="ORF">NQ314_000812</name>
</gene>
<dbReference type="InterPro" id="IPR036188">
    <property type="entry name" value="FAD/NAD-bd_sf"/>
</dbReference>
<keyword evidence="3" id="KW-0274">FAD</keyword>
<dbReference type="EMBL" id="JANEYF010000241">
    <property type="protein sequence ID" value="KAJ8971210.1"/>
    <property type="molecule type" value="Genomic_DNA"/>
</dbReference>
<sequence>MQQIPLFEFSQKHIEHGYLELSIPPERGGKMIPNHLHIWPRGEFMMIALPNQDQSWTVTLFMPFERFHKLDNEEKLLMFFKETFPDSVNLIGENELVENFFESKPFVLLSVKCKPYHFESKHECRI</sequence>
<dbReference type="PANTHER" id="PTHR46028">
    <property type="entry name" value="KYNURENINE 3-MONOOXYGENASE"/>
    <property type="match status" value="1"/>
</dbReference>
<accession>A0AAV8ZX09</accession>
<proteinExistence type="predicted"/>
<comment type="caution">
    <text evidence="5">The sequence shown here is derived from an EMBL/GenBank/DDBJ whole genome shotgun (WGS) entry which is preliminary data.</text>
</comment>
<comment type="cofactor">
    <cofactor evidence="1">
        <name>FAD</name>
        <dbReference type="ChEBI" id="CHEBI:57692"/>
    </cofactor>
</comment>
<reference evidence="5" key="1">
    <citation type="journal article" date="2023" name="Insect Mol. Biol.">
        <title>Genome sequencing provides insights into the evolution of gene families encoding plant cell wall-degrading enzymes in longhorned beetles.</title>
        <authorList>
            <person name="Shin N.R."/>
            <person name="Okamura Y."/>
            <person name="Kirsch R."/>
            <person name="Pauchet Y."/>
        </authorList>
    </citation>
    <scope>NUCLEOTIDE SEQUENCE</scope>
    <source>
        <strain evidence="5">RBIC_L_NR</strain>
    </source>
</reference>